<dbReference type="Pfam" id="PF04326">
    <property type="entry name" value="SLFN_AlbA_2"/>
    <property type="match status" value="1"/>
</dbReference>
<name>A0ABV9W3J6_9ACTN</name>
<feature type="domain" description="Schlafen AlbA-2" evidence="1">
    <location>
        <begin position="23"/>
        <end position="162"/>
    </location>
</feature>
<dbReference type="Proteomes" id="UP001595912">
    <property type="component" value="Unassembled WGS sequence"/>
</dbReference>
<dbReference type="Gene3D" id="3.30.950.30">
    <property type="entry name" value="Schlafen, AAA domain"/>
    <property type="match status" value="1"/>
</dbReference>
<dbReference type="EMBL" id="JBHSIU010000041">
    <property type="protein sequence ID" value="MFC5001938.1"/>
    <property type="molecule type" value="Genomic_DNA"/>
</dbReference>
<proteinExistence type="predicted"/>
<evidence type="ECO:0000259" key="1">
    <source>
        <dbReference type="Pfam" id="PF04326"/>
    </source>
</evidence>
<comment type="caution">
    <text evidence="2">The sequence shown here is derived from an EMBL/GenBank/DDBJ whole genome shotgun (WGS) entry which is preliminary data.</text>
</comment>
<gene>
    <name evidence="2" type="ORF">ACFPIJ_29395</name>
</gene>
<keyword evidence="3" id="KW-1185">Reference proteome</keyword>
<accession>A0ABV9W3J6</accession>
<reference evidence="3" key="1">
    <citation type="journal article" date="2019" name="Int. J. Syst. Evol. Microbiol.">
        <title>The Global Catalogue of Microorganisms (GCM) 10K type strain sequencing project: providing services to taxonomists for standard genome sequencing and annotation.</title>
        <authorList>
            <consortium name="The Broad Institute Genomics Platform"/>
            <consortium name="The Broad Institute Genome Sequencing Center for Infectious Disease"/>
            <person name="Wu L."/>
            <person name="Ma J."/>
        </authorList>
    </citation>
    <scope>NUCLEOTIDE SEQUENCE [LARGE SCALE GENOMIC DNA]</scope>
    <source>
        <strain evidence="3">CGMCC 4.7152</strain>
    </source>
</reference>
<dbReference type="InterPro" id="IPR038461">
    <property type="entry name" value="Schlafen_AlbA_2_dom_sf"/>
</dbReference>
<evidence type="ECO:0000313" key="2">
    <source>
        <dbReference type="EMBL" id="MFC5001938.1"/>
    </source>
</evidence>
<dbReference type="RefSeq" id="WP_380119555.1">
    <property type="nucleotide sequence ID" value="NZ_JBHSIU010000041.1"/>
</dbReference>
<protein>
    <submittedName>
        <fullName evidence="2">Helix-turn-helix domain-containing protein</fullName>
    </submittedName>
</protein>
<organism evidence="2 3">
    <name type="scientific">Dactylosporangium cerinum</name>
    <dbReference type="NCBI Taxonomy" id="1434730"/>
    <lineage>
        <taxon>Bacteria</taxon>
        <taxon>Bacillati</taxon>
        <taxon>Actinomycetota</taxon>
        <taxon>Actinomycetes</taxon>
        <taxon>Micromonosporales</taxon>
        <taxon>Micromonosporaceae</taxon>
        <taxon>Dactylosporangium</taxon>
    </lineage>
</organism>
<dbReference type="InterPro" id="IPR007421">
    <property type="entry name" value="Schlafen_AlbA_2_dom"/>
</dbReference>
<sequence>MAVVVEPVLSLEKLQSLLAEGCEQTNLDFKSECDLGTRYGIVSLVKDIAAMQSNEHGGYIVIGASDAGAPVPNLTERHLRMFDEATLRSKIVGYLQEPLDVRAARHEVDGCSVVLLYIAASPDGFHVFPRNGEYEKDDGKGGVRKEFEFRKGEVYVRRGTASTVWEPADRERVIAAIMMRRREQWRTEFRDEIVSIFSGHLTAQNLERLPTAAMTWRLDAEAFDELALELMRRKDEIPLRRGLQQAVADTAEVVSSDPADLQTLLHRVASLAALALTHRQTQWFTEALDGLVRIFEYQPTAADQSADLERRLQISGHAYALGALAVRLRDWSAVRALADRQVRGREFDYYRNWLRYSIVHANRAHLLNEATGGIIGMAHNIIRGTAALRSDVALDDGRVLDSLCQFDALTGVIFIADPDGSGSPSYFPSFARYDQERTEPVFAALATDPAMRERIAHGDDERIANAMADIDAHAQKVGVQYDGWGGLADARSRLVLRYLDHHATRTAQP</sequence>
<evidence type="ECO:0000313" key="3">
    <source>
        <dbReference type="Proteomes" id="UP001595912"/>
    </source>
</evidence>